<feature type="domain" description="VanZ-like" evidence="2">
    <location>
        <begin position="6"/>
        <end position="147"/>
    </location>
</feature>
<feature type="transmembrane region" description="Helical" evidence="1">
    <location>
        <begin position="98"/>
        <end position="119"/>
    </location>
</feature>
<organism evidence="3 4">
    <name type="scientific">Clostridium puniceum</name>
    <dbReference type="NCBI Taxonomy" id="29367"/>
    <lineage>
        <taxon>Bacteria</taxon>
        <taxon>Bacillati</taxon>
        <taxon>Bacillota</taxon>
        <taxon>Clostridia</taxon>
        <taxon>Eubacteriales</taxon>
        <taxon>Clostridiaceae</taxon>
        <taxon>Clostridium</taxon>
    </lineage>
</organism>
<keyword evidence="1" id="KW-1133">Transmembrane helix</keyword>
<keyword evidence="1" id="KW-0812">Transmembrane</keyword>
<dbReference type="AlphaFoldDB" id="A0A1S8TUW4"/>
<comment type="caution">
    <text evidence="3">The sequence shown here is derived from an EMBL/GenBank/DDBJ whole genome shotgun (WGS) entry which is preliminary data.</text>
</comment>
<keyword evidence="4" id="KW-1185">Reference proteome</keyword>
<feature type="transmembrane region" description="Helical" evidence="1">
    <location>
        <begin position="131"/>
        <end position="151"/>
    </location>
</feature>
<dbReference type="InterPro" id="IPR016747">
    <property type="entry name" value="Phosphotransbutyrylase"/>
</dbReference>
<evidence type="ECO:0000313" key="3">
    <source>
        <dbReference type="EMBL" id="OOM81520.1"/>
    </source>
</evidence>
<dbReference type="InterPro" id="IPR006976">
    <property type="entry name" value="VanZ-like"/>
</dbReference>
<evidence type="ECO:0000259" key="2">
    <source>
        <dbReference type="Pfam" id="PF04892"/>
    </source>
</evidence>
<feature type="transmembrane region" description="Helical" evidence="1">
    <location>
        <begin position="74"/>
        <end position="91"/>
    </location>
</feature>
<evidence type="ECO:0000256" key="1">
    <source>
        <dbReference type="SAM" id="Phobius"/>
    </source>
</evidence>
<evidence type="ECO:0000313" key="4">
    <source>
        <dbReference type="Proteomes" id="UP000190890"/>
    </source>
</evidence>
<keyword evidence="1" id="KW-0472">Membrane</keyword>
<dbReference type="NCBIfam" id="NF037970">
    <property type="entry name" value="vanZ_1"/>
    <property type="match status" value="1"/>
</dbReference>
<accession>A0A1S8TUW4</accession>
<dbReference type="OrthoDB" id="291892at2"/>
<dbReference type="STRING" id="29367.CLPUN_10830"/>
<dbReference type="PIRSF" id="PIRSF019083">
    <property type="entry name" value="UCP019083_VanZ"/>
    <property type="match status" value="1"/>
</dbReference>
<protein>
    <submittedName>
        <fullName evidence="3">VanZ like family protein</fullName>
    </submittedName>
</protein>
<proteinExistence type="predicted"/>
<gene>
    <name evidence="3" type="ORF">CLPUN_10830</name>
</gene>
<dbReference type="PANTHER" id="PTHR28008:SF1">
    <property type="entry name" value="DOMAIN PROTEIN, PUTATIVE (AFU_ORTHOLOGUE AFUA_3G10980)-RELATED"/>
    <property type="match status" value="1"/>
</dbReference>
<sequence>MRKIVILLCLFWMGFIFHMSSNNGEISHQQSNKIVNLIENKTKNKDSEANKNIIKEQQVKEKRLDYLVRKNAHAFMYMILALLVSSVFFVYNKRGKNTIVYILFICLFYAVTDEFHQSFVPERTSVVSDVLVDFGGALIGLIFFYLAYYKIYERYVIKKRKNESIKI</sequence>
<name>A0A1S8TUW4_9CLOT</name>
<dbReference type="Proteomes" id="UP000190890">
    <property type="component" value="Unassembled WGS sequence"/>
</dbReference>
<dbReference type="Pfam" id="PF04892">
    <property type="entry name" value="VanZ"/>
    <property type="match status" value="1"/>
</dbReference>
<reference evidence="3 4" key="1">
    <citation type="submission" date="2016-05" db="EMBL/GenBank/DDBJ databases">
        <title>Microbial solvent formation.</title>
        <authorList>
            <person name="Poehlein A."/>
            <person name="Montoya Solano J.D."/>
            <person name="Flitsch S."/>
            <person name="Krabben P."/>
            <person name="Duerre P."/>
            <person name="Daniel R."/>
        </authorList>
    </citation>
    <scope>NUCLEOTIDE SEQUENCE [LARGE SCALE GENOMIC DNA]</scope>
    <source>
        <strain evidence="3 4">DSM 2619</strain>
    </source>
</reference>
<dbReference type="EMBL" id="LZZM01000063">
    <property type="protein sequence ID" value="OOM81520.1"/>
    <property type="molecule type" value="Genomic_DNA"/>
</dbReference>
<dbReference type="PANTHER" id="PTHR28008">
    <property type="entry name" value="DOMAIN PROTEIN, PUTATIVE (AFU_ORTHOLOGUE AFUA_3G10980)-RELATED"/>
    <property type="match status" value="1"/>
</dbReference>
<dbReference type="RefSeq" id="WP_077846305.1">
    <property type="nucleotide sequence ID" value="NZ_LZZM01000063.1"/>
</dbReference>